<dbReference type="PANTHER" id="PTHR35841">
    <property type="entry name" value="PHOSPHONATES-BINDING PERIPLASMIC PROTEIN"/>
    <property type="match status" value="1"/>
</dbReference>
<dbReference type="Gene3D" id="3.40.190.10">
    <property type="entry name" value="Periplasmic binding protein-like II"/>
    <property type="match status" value="2"/>
</dbReference>
<protein>
    <submittedName>
        <fullName evidence="2">Phosphonate ABC transporter substrate-binding protein</fullName>
    </submittedName>
</protein>
<accession>A0A2S0M548</accession>
<evidence type="ECO:0000256" key="1">
    <source>
        <dbReference type="SAM" id="SignalP"/>
    </source>
</evidence>
<dbReference type="PANTHER" id="PTHR35841:SF1">
    <property type="entry name" value="PHOSPHONATES-BINDING PERIPLASMIC PROTEIN"/>
    <property type="match status" value="1"/>
</dbReference>
<name>A0A2S0M548_MEGEL</name>
<reference evidence="2 3" key="1">
    <citation type="journal article" date="2018" name="Genome Announc.">
        <title>Complete genomes of two Megasphaera elsdenii strains, NCIMB 702410 and ATCC 25940.</title>
        <authorList>
            <person name="Hatmaker E.A."/>
            <person name="O'Dell K."/>
            <person name="Riley L.A."/>
            <person name="Klingeman D.M."/>
            <person name="Guss A.M."/>
        </authorList>
    </citation>
    <scope>NUCLEOTIDE SEQUENCE [LARGE SCALE GENOMIC DNA]</scope>
    <source>
        <strain evidence="2 3">NCIMB702410</strain>
    </source>
</reference>
<proteinExistence type="predicted"/>
<dbReference type="EMBL" id="CP027569">
    <property type="protein sequence ID" value="AVO26574.1"/>
    <property type="molecule type" value="Genomic_DNA"/>
</dbReference>
<organism evidence="2 3">
    <name type="scientific">Megasphaera elsdenii</name>
    <dbReference type="NCBI Taxonomy" id="907"/>
    <lineage>
        <taxon>Bacteria</taxon>
        <taxon>Bacillati</taxon>
        <taxon>Bacillota</taxon>
        <taxon>Negativicutes</taxon>
        <taxon>Veillonellales</taxon>
        <taxon>Veillonellaceae</taxon>
        <taxon>Megasphaera</taxon>
    </lineage>
</organism>
<gene>
    <name evidence="2" type="ORF">C6Y28_02500</name>
</gene>
<sequence>MMKKWQVLISALLMSCVFLSGCGSSDTQKSGSKEVEELKIAVSPYQDADTIQTKTEPLGKMIQEKMKEKGYNIKKVTINVGTSYNAVGEALSSGSADMGFISGATYVMYDNDVDVLLTALRQGIDKDTTDLSVWNNGTPEAFKKDLVKYYRSAIVVGPSAKGQALLAKVKRGEKPTWDELNDLTWGVMSPASASGYLYPSLWLKDNYGKKISDLSHVVQSDSYTTLTARLASGQVDVIVAYSHIRAHMAKNWQEKFDGTADIWSQTGVIGVTDKIYNDTVSVSKTSKVMQDENFRKALGESLIEIGKTDEGLKVLQTLGHKGYDWAQSSDYDGERKVQKELK</sequence>
<dbReference type="OrthoDB" id="9776786at2"/>
<dbReference type="PROSITE" id="PS51257">
    <property type="entry name" value="PROKAR_LIPOPROTEIN"/>
    <property type="match status" value="1"/>
</dbReference>
<evidence type="ECO:0000313" key="3">
    <source>
        <dbReference type="Proteomes" id="UP000238358"/>
    </source>
</evidence>
<dbReference type="SUPFAM" id="SSF53850">
    <property type="entry name" value="Periplasmic binding protein-like II"/>
    <property type="match status" value="1"/>
</dbReference>
<evidence type="ECO:0000313" key="2">
    <source>
        <dbReference type="EMBL" id="AVO26574.1"/>
    </source>
</evidence>
<feature type="chain" id="PRO_5038885317" evidence="1">
    <location>
        <begin position="21"/>
        <end position="342"/>
    </location>
</feature>
<feature type="signal peptide" evidence="1">
    <location>
        <begin position="1"/>
        <end position="20"/>
    </location>
</feature>
<dbReference type="Proteomes" id="UP000238358">
    <property type="component" value="Chromosome"/>
</dbReference>
<keyword evidence="1" id="KW-0732">Signal</keyword>
<dbReference type="AlphaFoldDB" id="A0A2S0M548"/>
<dbReference type="Pfam" id="PF12974">
    <property type="entry name" value="Phosphonate-bd"/>
    <property type="match status" value="1"/>
</dbReference>